<accession>A0ABP7JK86</accession>
<name>A0ABP7JK86_9ACTN</name>
<keyword evidence="3" id="KW-1185">Reference proteome</keyword>
<proteinExistence type="predicted"/>
<evidence type="ECO:0000313" key="3">
    <source>
        <dbReference type="Proteomes" id="UP001500888"/>
    </source>
</evidence>
<sequence>MVGAGAASAVLRTVRRVVRRGRVSTVPSADSAVAVFAEVIVVPVIALFAVVFTVLLLRAFLAGLPAPDPDSVSVARFTPASVSSRRIERPLAGLIRADENASRSSTRER</sequence>
<keyword evidence="1" id="KW-1133">Transmembrane helix</keyword>
<reference evidence="3" key="1">
    <citation type="journal article" date="2019" name="Int. J. Syst. Evol. Microbiol.">
        <title>The Global Catalogue of Microorganisms (GCM) 10K type strain sequencing project: providing services to taxonomists for standard genome sequencing and annotation.</title>
        <authorList>
            <consortium name="The Broad Institute Genomics Platform"/>
            <consortium name="The Broad Institute Genome Sequencing Center for Infectious Disease"/>
            <person name="Wu L."/>
            <person name="Ma J."/>
        </authorList>
    </citation>
    <scope>NUCLEOTIDE SEQUENCE [LARGE SCALE GENOMIC DNA]</scope>
    <source>
        <strain evidence="3">JCM 16908</strain>
    </source>
</reference>
<comment type="caution">
    <text evidence="2">The sequence shown here is derived from an EMBL/GenBank/DDBJ whole genome shotgun (WGS) entry which is preliminary data.</text>
</comment>
<dbReference type="Proteomes" id="UP001500888">
    <property type="component" value="Unassembled WGS sequence"/>
</dbReference>
<keyword evidence="1" id="KW-0472">Membrane</keyword>
<organism evidence="2 3">
    <name type="scientific">Sphaerisporangium flaviroseum</name>
    <dbReference type="NCBI Taxonomy" id="509199"/>
    <lineage>
        <taxon>Bacteria</taxon>
        <taxon>Bacillati</taxon>
        <taxon>Actinomycetota</taxon>
        <taxon>Actinomycetes</taxon>
        <taxon>Streptosporangiales</taxon>
        <taxon>Streptosporangiaceae</taxon>
        <taxon>Sphaerisporangium</taxon>
    </lineage>
</organism>
<protein>
    <submittedName>
        <fullName evidence="2">Uncharacterized protein</fullName>
    </submittedName>
</protein>
<dbReference type="EMBL" id="BAAAZR010000063">
    <property type="protein sequence ID" value="GAA3845655.1"/>
    <property type="molecule type" value="Genomic_DNA"/>
</dbReference>
<evidence type="ECO:0000256" key="1">
    <source>
        <dbReference type="SAM" id="Phobius"/>
    </source>
</evidence>
<evidence type="ECO:0000313" key="2">
    <source>
        <dbReference type="EMBL" id="GAA3845655.1"/>
    </source>
</evidence>
<keyword evidence="1" id="KW-0812">Transmembrane</keyword>
<feature type="transmembrane region" description="Helical" evidence="1">
    <location>
        <begin position="32"/>
        <end position="57"/>
    </location>
</feature>
<gene>
    <name evidence="2" type="ORF">GCM10022226_81260</name>
</gene>